<evidence type="ECO:0000313" key="2">
    <source>
        <dbReference type="EMBL" id="DAF52046.1"/>
    </source>
</evidence>
<keyword evidence="1" id="KW-0175">Coiled coil</keyword>
<accession>A0A8S5SM56</accession>
<evidence type="ECO:0000256" key="1">
    <source>
        <dbReference type="SAM" id="Coils"/>
    </source>
</evidence>
<name>A0A8S5SM56_9CAUD</name>
<organism evidence="2">
    <name type="scientific">Myoviridae sp. ctPoO4</name>
    <dbReference type="NCBI Taxonomy" id="2827685"/>
    <lineage>
        <taxon>Viruses</taxon>
        <taxon>Duplodnaviria</taxon>
        <taxon>Heunggongvirae</taxon>
        <taxon>Uroviricota</taxon>
        <taxon>Caudoviricetes</taxon>
    </lineage>
</organism>
<proteinExistence type="predicted"/>
<dbReference type="EMBL" id="BK032629">
    <property type="protein sequence ID" value="DAF52046.1"/>
    <property type="molecule type" value="Genomic_DNA"/>
</dbReference>
<protein>
    <submittedName>
        <fullName evidence="2">Uncharacterized protein</fullName>
    </submittedName>
</protein>
<sequence length="148" mass="17488">MKTSKIVSVYKTMNDSKLTKMEDADKFKVIKALRAIKPISEGYEEFVKLTHEKLKDDKMEEMQKKAQHWQEMQSQGKEVEYSFEERKELNEYFQNFNNTIEKLMKEEGDKENELTYDKLSEDAFGKYIASNDFNVSTIMDLQEVLVGE</sequence>
<feature type="coiled-coil region" evidence="1">
    <location>
        <begin position="86"/>
        <end position="113"/>
    </location>
</feature>
<reference evidence="2" key="1">
    <citation type="journal article" date="2021" name="Proc. Natl. Acad. Sci. U.S.A.">
        <title>A Catalog of Tens of Thousands of Viruses from Human Metagenomes Reveals Hidden Associations with Chronic Diseases.</title>
        <authorList>
            <person name="Tisza M.J."/>
            <person name="Buck C.B."/>
        </authorList>
    </citation>
    <scope>NUCLEOTIDE SEQUENCE</scope>
    <source>
        <strain evidence="2">CtPoO4</strain>
    </source>
</reference>